<dbReference type="Proteomes" id="UP000789860">
    <property type="component" value="Unassembled WGS sequence"/>
</dbReference>
<name>A0ACA9PAJ4_9GLOM</name>
<accession>A0ACA9PAJ4</accession>
<evidence type="ECO:0000313" key="2">
    <source>
        <dbReference type="Proteomes" id="UP000789860"/>
    </source>
</evidence>
<feature type="non-terminal residue" evidence="1">
    <location>
        <position position="1"/>
    </location>
</feature>
<organism evidence="1 2">
    <name type="scientific">Scutellospora calospora</name>
    <dbReference type="NCBI Taxonomy" id="85575"/>
    <lineage>
        <taxon>Eukaryota</taxon>
        <taxon>Fungi</taxon>
        <taxon>Fungi incertae sedis</taxon>
        <taxon>Mucoromycota</taxon>
        <taxon>Glomeromycotina</taxon>
        <taxon>Glomeromycetes</taxon>
        <taxon>Diversisporales</taxon>
        <taxon>Gigasporaceae</taxon>
        <taxon>Scutellospora</taxon>
    </lineage>
</organism>
<reference evidence="1" key="1">
    <citation type="submission" date="2021-06" db="EMBL/GenBank/DDBJ databases">
        <authorList>
            <person name="Kallberg Y."/>
            <person name="Tangrot J."/>
            <person name="Rosling A."/>
        </authorList>
    </citation>
    <scope>NUCLEOTIDE SEQUENCE</scope>
    <source>
        <strain evidence="1">AU212A</strain>
    </source>
</reference>
<comment type="caution">
    <text evidence="1">The sequence shown here is derived from an EMBL/GenBank/DDBJ whole genome shotgun (WGS) entry which is preliminary data.</text>
</comment>
<evidence type="ECO:0000313" key="1">
    <source>
        <dbReference type="EMBL" id="CAG8692288.1"/>
    </source>
</evidence>
<dbReference type="EMBL" id="CAJVPM010036262">
    <property type="protein sequence ID" value="CAG8692288.1"/>
    <property type="molecule type" value="Genomic_DNA"/>
</dbReference>
<protein>
    <submittedName>
        <fullName evidence="1">892_t:CDS:1</fullName>
    </submittedName>
</protein>
<feature type="non-terminal residue" evidence="1">
    <location>
        <position position="81"/>
    </location>
</feature>
<gene>
    <name evidence="1" type="ORF">SCALOS_LOCUS10180</name>
</gene>
<sequence length="81" mass="9816">SEHQVEDLLKIVEGIYPAIDYKIPKFEQNTVHKFNSKLYDYFTDMHFLDDTETIFNEYRKGTKTVWFPMINFVKHRNILIT</sequence>
<keyword evidence="2" id="KW-1185">Reference proteome</keyword>
<proteinExistence type="predicted"/>